<dbReference type="PRINTS" id="PR00313">
    <property type="entry name" value="CABNDNGRPT"/>
</dbReference>
<organism evidence="1 2">
    <name type="scientific">Microvirga flocculans</name>
    <dbReference type="NCBI Taxonomy" id="217168"/>
    <lineage>
        <taxon>Bacteria</taxon>
        <taxon>Pseudomonadati</taxon>
        <taxon>Pseudomonadota</taxon>
        <taxon>Alphaproteobacteria</taxon>
        <taxon>Hyphomicrobiales</taxon>
        <taxon>Methylobacteriaceae</taxon>
        <taxon>Microvirga</taxon>
    </lineage>
</organism>
<proteinExistence type="predicted"/>
<dbReference type="Pfam" id="PF00353">
    <property type="entry name" value="HemolysinCabind"/>
    <property type="match status" value="1"/>
</dbReference>
<dbReference type="Gene3D" id="2.150.10.10">
    <property type="entry name" value="Serralysin-like metalloprotease, C-terminal"/>
    <property type="match status" value="1"/>
</dbReference>
<evidence type="ECO:0000313" key="2">
    <source>
        <dbReference type="Proteomes" id="UP000519439"/>
    </source>
</evidence>
<protein>
    <submittedName>
        <fullName evidence="1">Ca2+-binding RTX toxin-like protein</fullName>
    </submittedName>
</protein>
<dbReference type="AlphaFoldDB" id="A0A7W6IDI0"/>
<sequence length="255" mass="27239">MATLTWNSAYGFDLADIDLSNLLYAYSYSRSSTRFSANYNASGSRRDEFRGTGFNYDVNGTPIGGTVTSYAAYYYGTKTASITGASISATSIAAAAETLSGADDLRVFRTVLSGNDNITGGLGNDKLEGFNGKDMLYGRLGADKLYGGLGADAFTFKSTKDSTVFASGRDTIYDFSYTQGDRIDLRSIDANTKAAGNQAFSFIGKNAFHQKAGELRYEKYGSGVIVSGDVNGDGNADFSIHLKNLASVSKAYFML</sequence>
<dbReference type="GO" id="GO:0005509">
    <property type="term" value="F:calcium ion binding"/>
    <property type="evidence" value="ECO:0007669"/>
    <property type="project" value="InterPro"/>
</dbReference>
<gene>
    <name evidence="1" type="ORF">GGR34_001056</name>
</gene>
<dbReference type="RefSeq" id="WP_027317381.1">
    <property type="nucleotide sequence ID" value="NZ_JACIDC010000003.1"/>
</dbReference>
<keyword evidence="2" id="KW-1185">Reference proteome</keyword>
<dbReference type="InterPro" id="IPR018511">
    <property type="entry name" value="Hemolysin-typ_Ca-bd_CS"/>
</dbReference>
<dbReference type="InterPro" id="IPR011049">
    <property type="entry name" value="Serralysin-like_metalloprot_C"/>
</dbReference>
<dbReference type="SUPFAM" id="SSF51120">
    <property type="entry name" value="beta-Roll"/>
    <property type="match status" value="1"/>
</dbReference>
<name>A0A7W6IDI0_9HYPH</name>
<dbReference type="EMBL" id="JACIDC010000003">
    <property type="protein sequence ID" value="MBB4039414.1"/>
    <property type="molecule type" value="Genomic_DNA"/>
</dbReference>
<dbReference type="PROSITE" id="PS00330">
    <property type="entry name" value="HEMOLYSIN_CALCIUM"/>
    <property type="match status" value="1"/>
</dbReference>
<dbReference type="Proteomes" id="UP000519439">
    <property type="component" value="Unassembled WGS sequence"/>
</dbReference>
<evidence type="ECO:0000313" key="1">
    <source>
        <dbReference type="EMBL" id="MBB4039414.1"/>
    </source>
</evidence>
<dbReference type="InterPro" id="IPR001343">
    <property type="entry name" value="Hemolysn_Ca-bd"/>
</dbReference>
<reference evidence="1 2" key="1">
    <citation type="submission" date="2020-08" db="EMBL/GenBank/DDBJ databases">
        <title>Genomic Encyclopedia of Type Strains, Phase IV (KMG-IV): sequencing the most valuable type-strain genomes for metagenomic binning, comparative biology and taxonomic classification.</title>
        <authorList>
            <person name="Goeker M."/>
        </authorList>
    </citation>
    <scope>NUCLEOTIDE SEQUENCE [LARGE SCALE GENOMIC DNA]</scope>
    <source>
        <strain evidence="1 2">DSM 15743</strain>
    </source>
</reference>
<accession>A0A7W6IDI0</accession>
<comment type="caution">
    <text evidence="1">The sequence shown here is derived from an EMBL/GenBank/DDBJ whole genome shotgun (WGS) entry which is preliminary data.</text>
</comment>